<dbReference type="HOGENOM" id="CLU_1334819_0_0_1"/>
<feature type="region of interest" description="Disordered" evidence="1">
    <location>
        <begin position="83"/>
        <end position="179"/>
    </location>
</feature>
<dbReference type="AlphaFoldDB" id="V3ZY50"/>
<evidence type="ECO:0000313" key="2">
    <source>
        <dbReference type="EMBL" id="ESO87565.1"/>
    </source>
</evidence>
<gene>
    <name evidence="2" type="ORF">LOTGIDRAFT_166445</name>
</gene>
<name>V3ZY50_LOTGI</name>
<accession>V3ZY50</accession>
<dbReference type="GeneID" id="20240332"/>
<evidence type="ECO:0000313" key="3">
    <source>
        <dbReference type="Proteomes" id="UP000030746"/>
    </source>
</evidence>
<feature type="region of interest" description="Disordered" evidence="1">
    <location>
        <begin position="1"/>
        <end position="34"/>
    </location>
</feature>
<dbReference type="RefSeq" id="XP_009061759.1">
    <property type="nucleotide sequence ID" value="XM_009063511.1"/>
</dbReference>
<dbReference type="Proteomes" id="UP000030746">
    <property type="component" value="Unassembled WGS sequence"/>
</dbReference>
<feature type="compositionally biased region" description="Polar residues" evidence="1">
    <location>
        <begin position="1"/>
        <end position="26"/>
    </location>
</feature>
<sequence length="206" mass="22236">SVQQSTGQSLSDPSAEPQPTINTYPAQRTLAPEHIGLTGTQLKTADYRVADNPHYADVYHMAAAGRNDVYSSYPQTIKYPSHSVPTTIGMSQSGSSTSMGMRRSPGQGGGWNPQGPYARSEGTTDYTGTASGNYNQISPNTSSPGNPNLWPQWQGAQSSDNNQQNPQATAPQSQTNPEEFGDMFRMLDQPATEFTDLSGMFNTFTE</sequence>
<dbReference type="CTD" id="20240332"/>
<dbReference type="KEGG" id="lgi:LOTGIDRAFT_166445"/>
<keyword evidence="3" id="KW-1185">Reference proteome</keyword>
<dbReference type="EMBL" id="KB202883">
    <property type="protein sequence ID" value="ESO87565.1"/>
    <property type="molecule type" value="Genomic_DNA"/>
</dbReference>
<feature type="compositionally biased region" description="Polar residues" evidence="1">
    <location>
        <begin position="121"/>
        <end position="161"/>
    </location>
</feature>
<evidence type="ECO:0000256" key="1">
    <source>
        <dbReference type="SAM" id="MobiDB-lite"/>
    </source>
</evidence>
<organism evidence="2 3">
    <name type="scientific">Lottia gigantea</name>
    <name type="common">Giant owl limpet</name>
    <dbReference type="NCBI Taxonomy" id="225164"/>
    <lineage>
        <taxon>Eukaryota</taxon>
        <taxon>Metazoa</taxon>
        <taxon>Spiralia</taxon>
        <taxon>Lophotrochozoa</taxon>
        <taxon>Mollusca</taxon>
        <taxon>Gastropoda</taxon>
        <taxon>Patellogastropoda</taxon>
        <taxon>Lottioidea</taxon>
        <taxon>Lottiidae</taxon>
        <taxon>Lottia</taxon>
    </lineage>
</organism>
<feature type="compositionally biased region" description="Low complexity" evidence="1">
    <location>
        <begin position="162"/>
        <end position="175"/>
    </location>
</feature>
<protein>
    <submittedName>
        <fullName evidence="2">Uncharacterized protein</fullName>
    </submittedName>
</protein>
<reference evidence="2 3" key="1">
    <citation type="journal article" date="2013" name="Nature">
        <title>Insights into bilaterian evolution from three spiralian genomes.</title>
        <authorList>
            <person name="Simakov O."/>
            <person name="Marletaz F."/>
            <person name="Cho S.J."/>
            <person name="Edsinger-Gonzales E."/>
            <person name="Havlak P."/>
            <person name="Hellsten U."/>
            <person name="Kuo D.H."/>
            <person name="Larsson T."/>
            <person name="Lv J."/>
            <person name="Arendt D."/>
            <person name="Savage R."/>
            <person name="Osoegawa K."/>
            <person name="de Jong P."/>
            <person name="Grimwood J."/>
            <person name="Chapman J.A."/>
            <person name="Shapiro H."/>
            <person name="Aerts A."/>
            <person name="Otillar R.P."/>
            <person name="Terry A.Y."/>
            <person name="Boore J.L."/>
            <person name="Grigoriev I.V."/>
            <person name="Lindberg D.R."/>
            <person name="Seaver E.C."/>
            <person name="Weisblat D.A."/>
            <person name="Putnam N.H."/>
            <person name="Rokhsar D.S."/>
        </authorList>
    </citation>
    <scope>NUCLEOTIDE SEQUENCE [LARGE SCALE GENOMIC DNA]</scope>
</reference>
<proteinExistence type="predicted"/>
<feature type="non-terminal residue" evidence="2">
    <location>
        <position position="1"/>
    </location>
</feature>
<feature type="compositionally biased region" description="Low complexity" evidence="1">
    <location>
        <begin position="86"/>
        <end position="105"/>
    </location>
</feature>